<evidence type="ECO:0000313" key="3">
    <source>
        <dbReference type="Proteomes" id="UP000274541"/>
    </source>
</evidence>
<evidence type="ECO:0000256" key="1">
    <source>
        <dbReference type="SAM" id="SignalP"/>
    </source>
</evidence>
<name>A0A3M3X5Z5_PSEAP</name>
<keyword evidence="1" id="KW-0732">Signal</keyword>
<dbReference type="Proteomes" id="UP000274541">
    <property type="component" value="Unassembled WGS sequence"/>
</dbReference>
<dbReference type="RefSeq" id="WP_150116851.1">
    <property type="nucleotide sequence ID" value="NZ_LJRP01000139.1"/>
</dbReference>
<organism evidence="2 3">
    <name type="scientific">Pseudomonas syringae pv. aptata</name>
    <dbReference type="NCBI Taxonomy" id="83167"/>
    <lineage>
        <taxon>Bacteria</taxon>
        <taxon>Pseudomonadati</taxon>
        <taxon>Pseudomonadota</taxon>
        <taxon>Gammaproteobacteria</taxon>
        <taxon>Pseudomonadales</taxon>
        <taxon>Pseudomonadaceae</taxon>
        <taxon>Pseudomonas</taxon>
        <taxon>Pseudomonas syringae</taxon>
    </lineage>
</organism>
<accession>A0A3M3X5Z5</accession>
<feature type="chain" id="PRO_5018233911" evidence="1">
    <location>
        <begin position="22"/>
        <end position="263"/>
    </location>
</feature>
<proteinExistence type="predicted"/>
<evidence type="ECO:0000313" key="2">
    <source>
        <dbReference type="EMBL" id="RMO65460.1"/>
    </source>
</evidence>
<protein>
    <submittedName>
        <fullName evidence="2">Uncharacterized protein</fullName>
    </submittedName>
</protein>
<dbReference type="EMBL" id="RBPX01000180">
    <property type="protein sequence ID" value="RMO65460.1"/>
    <property type="molecule type" value="Genomic_DNA"/>
</dbReference>
<dbReference type="AlphaFoldDB" id="A0A3M3X5Z5"/>
<comment type="caution">
    <text evidence="2">The sequence shown here is derived from an EMBL/GenBank/DDBJ whole genome shotgun (WGS) entry which is preliminary data.</text>
</comment>
<feature type="signal peptide" evidence="1">
    <location>
        <begin position="1"/>
        <end position="21"/>
    </location>
</feature>
<reference evidence="2 3" key="1">
    <citation type="submission" date="2018-08" db="EMBL/GenBank/DDBJ databases">
        <title>Recombination of ecologically and evolutionarily significant loci maintains genetic cohesion in the Pseudomonas syringae species complex.</title>
        <authorList>
            <person name="Dillon M."/>
            <person name="Thakur S."/>
            <person name="Almeida R.N.D."/>
            <person name="Weir B.S."/>
            <person name="Guttman D.S."/>
        </authorList>
    </citation>
    <scope>NUCLEOTIDE SEQUENCE [LARGE SCALE GENOMIC DNA]</scope>
    <source>
        <strain evidence="2 3">ICMP 4388</strain>
    </source>
</reference>
<gene>
    <name evidence="2" type="ORF">ALQ37_200205</name>
</gene>
<sequence length="263" mass="28466">MKITKSILSILAIAISSSAFASSSAEQIQKHKQEVLSELNSSSYGIVNAVAYANLLSGARGSDASDVEFTRAQKEFITKEIVLPIRTEICAEAFRELSNGASEVETFNKLPADAPIVPVNSLVAIKASSLLASCSFINPDTHKMEILGLDNGVGEKVWGYKAKIDNSGVISEFRNADFDISLYDGFVKNLWGATDSEMLRQLQDVPNIGKGASELSAEYKVKENSRAISEFNALQEIALKEPDLAVKALIKQAADLKLASYKK</sequence>